<dbReference type="Gene3D" id="3.40.50.720">
    <property type="entry name" value="NAD(P)-binding Rossmann-like Domain"/>
    <property type="match status" value="1"/>
</dbReference>
<evidence type="ECO:0000256" key="2">
    <source>
        <dbReference type="RuleBase" id="RU364082"/>
    </source>
</evidence>
<proteinExistence type="inferred from homology"/>
<reference evidence="4 5" key="1">
    <citation type="submission" date="2017-08" db="EMBL/GenBank/DDBJ databases">
        <title>Draft genome sequence of filamentous cyanobacterium Calothrix elsteri CCALA 953.</title>
        <authorList>
            <person name="Gagunashvili A.N."/>
            <person name="Elster J."/>
            <person name="Andresson O.S."/>
        </authorList>
    </citation>
    <scope>NUCLEOTIDE SEQUENCE [LARGE SCALE GENOMIC DNA]</scope>
    <source>
        <strain evidence="4 5">CCALA 953</strain>
    </source>
</reference>
<dbReference type="EC" id="1.1.1.133" evidence="2"/>
<dbReference type="AlphaFoldDB" id="A0A2A2TQF4"/>
<comment type="function">
    <text evidence="2">Catalyzes the reduction of dTDP-6-deoxy-L-lyxo-4-hexulose to yield dTDP-L-rhamnose.</text>
</comment>
<dbReference type="SUPFAM" id="SSF51735">
    <property type="entry name" value="NAD(P)-binding Rossmann-fold domains"/>
    <property type="match status" value="1"/>
</dbReference>
<dbReference type="Pfam" id="PF04321">
    <property type="entry name" value="RmlD_sub_bind"/>
    <property type="match status" value="1"/>
</dbReference>
<organism evidence="4 5">
    <name type="scientific">Brunnivagina elsteri CCALA 953</name>
    <dbReference type="NCBI Taxonomy" id="987040"/>
    <lineage>
        <taxon>Bacteria</taxon>
        <taxon>Bacillati</taxon>
        <taxon>Cyanobacteriota</taxon>
        <taxon>Cyanophyceae</taxon>
        <taxon>Nostocales</taxon>
        <taxon>Calotrichaceae</taxon>
        <taxon>Brunnivagina</taxon>
    </lineage>
</organism>
<dbReference type="EMBL" id="NTFS01000013">
    <property type="protein sequence ID" value="PAX60368.1"/>
    <property type="molecule type" value="Genomic_DNA"/>
</dbReference>
<gene>
    <name evidence="4" type="primary">rfbD</name>
    <name evidence="4" type="ORF">CK510_02330</name>
</gene>
<keyword evidence="2" id="KW-0521">NADP</keyword>
<protein>
    <recommendedName>
        <fullName evidence="2">dTDP-4-dehydrorhamnose reductase</fullName>
        <ecNumber evidence="2">1.1.1.133</ecNumber>
    </recommendedName>
</protein>
<dbReference type="PANTHER" id="PTHR10491:SF4">
    <property type="entry name" value="METHIONINE ADENOSYLTRANSFERASE 2 SUBUNIT BETA"/>
    <property type="match status" value="1"/>
</dbReference>
<sequence>MLKSILLIGNNGQVGKELEKILSPQVNLVGIGRTEIDLTNGDSIINAITSLSYPTGTVSPNANAQYKPRIIINAAAYTAVDKAENEIEIATAINETATAIMAETAKKIGASLIHISTDYVFDGNNSQPYSETHPTNPVSVYGKTKLAGEKAIEGILDNYLILRTAWVYGCCGKGNFVKTMLRLGGEREEIRVVADQIGTPTWAKDIANAISSIIQINENTHNIQNISGIYNYTNSGIASWYDFAVAIFEEAENLGFPLKVRRVIPITTAEYPTPANRPAYSVLSGIKISSVLGTYAPHWRQSLRRMLKELIVSG</sequence>
<dbReference type="PANTHER" id="PTHR10491">
    <property type="entry name" value="DTDP-4-DEHYDRORHAMNOSE REDUCTASE"/>
    <property type="match status" value="1"/>
</dbReference>
<evidence type="ECO:0000256" key="1">
    <source>
        <dbReference type="ARBA" id="ARBA00010944"/>
    </source>
</evidence>
<comment type="caution">
    <text evidence="4">The sequence shown here is derived from an EMBL/GenBank/DDBJ whole genome shotgun (WGS) entry which is preliminary data.</text>
</comment>
<dbReference type="NCBIfam" id="TIGR01214">
    <property type="entry name" value="rmlD"/>
    <property type="match status" value="1"/>
</dbReference>
<dbReference type="InterPro" id="IPR005913">
    <property type="entry name" value="dTDP_dehydrorham_reduct"/>
</dbReference>
<dbReference type="RefSeq" id="WP_095720154.1">
    <property type="nucleotide sequence ID" value="NZ_NTFS01000013.1"/>
</dbReference>
<dbReference type="CDD" id="cd05254">
    <property type="entry name" value="dTDP_HR_like_SDR_e"/>
    <property type="match status" value="1"/>
</dbReference>
<dbReference type="GO" id="GO:0008831">
    <property type="term" value="F:dTDP-4-dehydrorhamnose reductase activity"/>
    <property type="evidence" value="ECO:0007669"/>
    <property type="project" value="UniProtKB-EC"/>
</dbReference>
<comment type="similarity">
    <text evidence="1 2">Belongs to the dTDP-4-dehydrorhamnose reductase family.</text>
</comment>
<keyword evidence="2" id="KW-0560">Oxidoreductase</keyword>
<dbReference type="GO" id="GO:0005829">
    <property type="term" value="C:cytosol"/>
    <property type="evidence" value="ECO:0007669"/>
    <property type="project" value="TreeGrafter"/>
</dbReference>
<evidence type="ECO:0000313" key="5">
    <source>
        <dbReference type="Proteomes" id="UP000218238"/>
    </source>
</evidence>
<keyword evidence="5" id="KW-1185">Reference proteome</keyword>
<comment type="pathway">
    <text evidence="2">Carbohydrate biosynthesis; dTDP-L-rhamnose biosynthesis.</text>
</comment>
<dbReference type="Proteomes" id="UP000218238">
    <property type="component" value="Unassembled WGS sequence"/>
</dbReference>
<evidence type="ECO:0000259" key="3">
    <source>
        <dbReference type="Pfam" id="PF04321"/>
    </source>
</evidence>
<dbReference type="UniPathway" id="UPA00124"/>
<feature type="domain" description="RmlD-like substrate binding" evidence="3">
    <location>
        <begin position="4"/>
        <end position="310"/>
    </location>
</feature>
<dbReference type="GO" id="GO:0019305">
    <property type="term" value="P:dTDP-rhamnose biosynthetic process"/>
    <property type="evidence" value="ECO:0007669"/>
    <property type="project" value="UniProtKB-UniPathway"/>
</dbReference>
<dbReference type="InterPro" id="IPR036291">
    <property type="entry name" value="NAD(P)-bd_dom_sf"/>
</dbReference>
<dbReference type="InterPro" id="IPR029903">
    <property type="entry name" value="RmlD-like-bd"/>
</dbReference>
<name>A0A2A2TQF4_9CYAN</name>
<dbReference type="Gene3D" id="3.90.25.10">
    <property type="entry name" value="UDP-galactose 4-epimerase, domain 1"/>
    <property type="match status" value="1"/>
</dbReference>
<accession>A0A2A2TQF4</accession>
<evidence type="ECO:0000313" key="4">
    <source>
        <dbReference type="EMBL" id="PAX60368.1"/>
    </source>
</evidence>
<dbReference type="OrthoDB" id="9803892at2"/>